<name>A0A218WJ41_PUNGR</name>
<dbReference type="EMBL" id="MTKT01004293">
    <property type="protein sequence ID" value="OWM72469.1"/>
    <property type="molecule type" value="Genomic_DNA"/>
</dbReference>
<evidence type="ECO:0000313" key="2">
    <source>
        <dbReference type="Proteomes" id="UP000197138"/>
    </source>
</evidence>
<dbReference type="Proteomes" id="UP000197138">
    <property type="component" value="Unassembled WGS sequence"/>
</dbReference>
<gene>
    <name evidence="1" type="ORF">CDL15_Pgr018354</name>
</gene>
<sequence>MRRGRRPNSKYGLFHHQSRKATFWQLELPTFQSSVKEQAAAALHHRSRVKEKHELPEEIGNYHYNFRDVIFTATDTAKESMAERPRNIAARRNIGFVVDKEECREEQLGTKKAEIDHA</sequence>
<dbReference type="AlphaFoldDB" id="A0A218WJ41"/>
<protein>
    <submittedName>
        <fullName evidence="1">Uncharacterized protein</fullName>
    </submittedName>
</protein>
<reference evidence="2" key="1">
    <citation type="journal article" date="2017" name="Plant J.">
        <title>The pomegranate (Punica granatum L.) genome and the genomics of punicalagin biosynthesis.</title>
        <authorList>
            <person name="Qin G."/>
            <person name="Xu C."/>
            <person name="Ming R."/>
            <person name="Tang H."/>
            <person name="Guyot R."/>
            <person name="Kramer E.M."/>
            <person name="Hu Y."/>
            <person name="Yi X."/>
            <person name="Qi Y."/>
            <person name="Xu X."/>
            <person name="Gao Z."/>
            <person name="Pan H."/>
            <person name="Jian J."/>
            <person name="Tian Y."/>
            <person name="Yue Z."/>
            <person name="Xu Y."/>
        </authorList>
    </citation>
    <scope>NUCLEOTIDE SEQUENCE [LARGE SCALE GENOMIC DNA]</scope>
    <source>
        <strain evidence="2">cv. Dabenzi</strain>
    </source>
</reference>
<organism evidence="1 2">
    <name type="scientific">Punica granatum</name>
    <name type="common">Pomegranate</name>
    <dbReference type="NCBI Taxonomy" id="22663"/>
    <lineage>
        <taxon>Eukaryota</taxon>
        <taxon>Viridiplantae</taxon>
        <taxon>Streptophyta</taxon>
        <taxon>Embryophyta</taxon>
        <taxon>Tracheophyta</taxon>
        <taxon>Spermatophyta</taxon>
        <taxon>Magnoliopsida</taxon>
        <taxon>eudicotyledons</taxon>
        <taxon>Gunneridae</taxon>
        <taxon>Pentapetalae</taxon>
        <taxon>rosids</taxon>
        <taxon>malvids</taxon>
        <taxon>Myrtales</taxon>
        <taxon>Lythraceae</taxon>
        <taxon>Punica</taxon>
    </lineage>
</organism>
<accession>A0A218WJ41</accession>
<comment type="caution">
    <text evidence="1">The sequence shown here is derived from an EMBL/GenBank/DDBJ whole genome shotgun (WGS) entry which is preliminary data.</text>
</comment>
<proteinExistence type="predicted"/>
<evidence type="ECO:0000313" key="1">
    <source>
        <dbReference type="EMBL" id="OWM72469.1"/>
    </source>
</evidence>